<feature type="compositionally biased region" description="Polar residues" evidence="1">
    <location>
        <begin position="118"/>
        <end position="131"/>
    </location>
</feature>
<evidence type="ECO:0000256" key="1">
    <source>
        <dbReference type="SAM" id="MobiDB-lite"/>
    </source>
</evidence>
<evidence type="ECO:0000313" key="2">
    <source>
        <dbReference type="EMBL" id="CAE6448019.1"/>
    </source>
</evidence>
<feature type="region of interest" description="Disordered" evidence="1">
    <location>
        <begin position="84"/>
        <end position="308"/>
    </location>
</feature>
<sequence length="542" mass="57628">MNSTLTRFRVQTALPLEPLKAWHAVSPEMNIKSVEDLKRDIVQTLGLIEADGEIVLELDGFALLASSPVEIVRDDDIVTVRCKPRTDKRKATQVVDQPNKKQKTQPLVPSLVQPSSSTVNRSSKPSASTEPSLLRSAAPTKPITGPSKAISSSSEDDTTSSSSDSSSEEDSDSSSGSSSDSTTDSDSDSDSDASPKPQPIPRKPPSSRQPSLPVQTVTRTAPTRATSSQPPVSPGQGKAATKSRNARRRELRKHQVAGTAFSPQVTTTPALKTATPASMPSGEPITATKVQPSAPIAPAKHANKNKRKGFDRNMAESVATRIVYGTPAPSVGHVEPSVRVDSLSEPALQNKSRYTHYHVVPPSGRKDLPPNVVVTSVDVEAVDGLEEVGEWFDGENHIAHEEVGLTDGVSLAALDYKNKNIDWDIVDSEWERLWDSYVDVGANVWNSLKAGALLGYKGLTIDPSTCTPCTKIHLARVVSSPSSGTGEVECFFVERPGAGDIGFGSGGKFGVSLGPEDDIAVEEAGESRSVAFAEVGGWKIIA</sequence>
<feature type="compositionally biased region" description="Low complexity" evidence="1">
    <location>
        <begin position="266"/>
        <end position="277"/>
    </location>
</feature>
<evidence type="ECO:0008006" key="4">
    <source>
        <dbReference type="Google" id="ProtNLM"/>
    </source>
</evidence>
<organism evidence="2 3">
    <name type="scientific">Rhizoctonia solani</name>
    <dbReference type="NCBI Taxonomy" id="456999"/>
    <lineage>
        <taxon>Eukaryota</taxon>
        <taxon>Fungi</taxon>
        <taxon>Dikarya</taxon>
        <taxon>Basidiomycota</taxon>
        <taxon>Agaricomycotina</taxon>
        <taxon>Agaricomycetes</taxon>
        <taxon>Cantharellales</taxon>
        <taxon>Ceratobasidiaceae</taxon>
        <taxon>Rhizoctonia</taxon>
    </lineage>
</organism>
<feature type="compositionally biased region" description="Basic residues" evidence="1">
    <location>
        <begin position="244"/>
        <end position="255"/>
    </location>
</feature>
<accession>A0A8H3B5R0</accession>
<feature type="compositionally biased region" description="Polar residues" evidence="1">
    <location>
        <begin position="214"/>
        <end position="230"/>
    </location>
</feature>
<dbReference type="Proteomes" id="UP000663846">
    <property type="component" value="Unassembled WGS sequence"/>
</dbReference>
<protein>
    <recommendedName>
        <fullName evidence="4">Coilin</fullName>
    </recommendedName>
</protein>
<evidence type="ECO:0000313" key="3">
    <source>
        <dbReference type="Proteomes" id="UP000663846"/>
    </source>
</evidence>
<name>A0A8H3B5R0_9AGAM</name>
<dbReference type="AlphaFoldDB" id="A0A8H3B5R0"/>
<feature type="compositionally biased region" description="Low complexity" evidence="1">
    <location>
        <begin position="105"/>
        <end position="117"/>
    </location>
</feature>
<feature type="compositionally biased region" description="Low complexity" evidence="1">
    <location>
        <begin position="173"/>
        <end position="182"/>
    </location>
</feature>
<reference evidence="2" key="1">
    <citation type="submission" date="2021-01" db="EMBL/GenBank/DDBJ databases">
        <authorList>
            <person name="Kaushik A."/>
        </authorList>
    </citation>
    <scope>NUCLEOTIDE SEQUENCE</scope>
    <source>
        <strain evidence="2">AG1-1C</strain>
    </source>
</reference>
<comment type="caution">
    <text evidence="2">The sequence shown here is derived from an EMBL/GenBank/DDBJ whole genome shotgun (WGS) entry which is preliminary data.</text>
</comment>
<gene>
    <name evidence="2" type="ORF">RDB_LOCUS141115</name>
</gene>
<proteinExistence type="predicted"/>
<dbReference type="EMBL" id="CAJMWS010000498">
    <property type="protein sequence ID" value="CAE6448019.1"/>
    <property type="molecule type" value="Genomic_DNA"/>
</dbReference>